<proteinExistence type="predicted"/>
<sequence length="84" mass="9518">FYFLTDTKQMSHMIISGKLSPVKRANTSNARNVSFNLLSCVHNPEEGVKPHVPQVHQEFRRSLSQKATLLPILEEASALQWADK</sequence>
<reference evidence="1" key="1">
    <citation type="submission" date="2022-03" db="EMBL/GenBank/DDBJ databases">
        <authorList>
            <person name="Lindestad O."/>
        </authorList>
    </citation>
    <scope>NUCLEOTIDE SEQUENCE</scope>
</reference>
<comment type="caution">
    <text evidence="1">The sequence shown here is derived from an EMBL/GenBank/DDBJ whole genome shotgun (WGS) entry which is preliminary data.</text>
</comment>
<evidence type="ECO:0000313" key="1">
    <source>
        <dbReference type="EMBL" id="CAH2210950.1"/>
    </source>
</evidence>
<name>A0A8S4QMV6_9NEOP</name>
<organism evidence="1 2">
    <name type="scientific">Pararge aegeria aegeria</name>
    <dbReference type="NCBI Taxonomy" id="348720"/>
    <lineage>
        <taxon>Eukaryota</taxon>
        <taxon>Metazoa</taxon>
        <taxon>Ecdysozoa</taxon>
        <taxon>Arthropoda</taxon>
        <taxon>Hexapoda</taxon>
        <taxon>Insecta</taxon>
        <taxon>Pterygota</taxon>
        <taxon>Neoptera</taxon>
        <taxon>Endopterygota</taxon>
        <taxon>Lepidoptera</taxon>
        <taxon>Glossata</taxon>
        <taxon>Ditrysia</taxon>
        <taxon>Papilionoidea</taxon>
        <taxon>Nymphalidae</taxon>
        <taxon>Satyrinae</taxon>
        <taxon>Satyrini</taxon>
        <taxon>Parargina</taxon>
        <taxon>Pararge</taxon>
    </lineage>
</organism>
<feature type="non-terminal residue" evidence="1">
    <location>
        <position position="1"/>
    </location>
</feature>
<evidence type="ECO:0000313" key="2">
    <source>
        <dbReference type="Proteomes" id="UP000838756"/>
    </source>
</evidence>
<dbReference type="AlphaFoldDB" id="A0A8S4QMV6"/>
<gene>
    <name evidence="1" type="primary">jg13751</name>
    <name evidence="1" type="ORF">PAEG_LOCUS2799</name>
</gene>
<keyword evidence="2" id="KW-1185">Reference proteome</keyword>
<protein>
    <submittedName>
        <fullName evidence="1">Jg13751 protein</fullName>
    </submittedName>
</protein>
<dbReference type="EMBL" id="CAKXAJ010008745">
    <property type="protein sequence ID" value="CAH2210950.1"/>
    <property type="molecule type" value="Genomic_DNA"/>
</dbReference>
<accession>A0A8S4QMV6</accession>
<dbReference type="Proteomes" id="UP000838756">
    <property type="component" value="Unassembled WGS sequence"/>
</dbReference>